<gene>
    <name evidence="6" type="ORF">KDA_25390</name>
</gene>
<keyword evidence="7" id="KW-1185">Reference proteome</keyword>
<dbReference type="InterPro" id="IPR024087">
    <property type="entry name" value="Creatininase-like_sf"/>
</dbReference>
<organism evidence="6 7">
    <name type="scientific">Dictyobacter alpinus</name>
    <dbReference type="NCBI Taxonomy" id="2014873"/>
    <lineage>
        <taxon>Bacteria</taxon>
        <taxon>Bacillati</taxon>
        <taxon>Chloroflexota</taxon>
        <taxon>Ktedonobacteria</taxon>
        <taxon>Ktedonobacterales</taxon>
        <taxon>Dictyobacteraceae</taxon>
        <taxon>Dictyobacter</taxon>
    </lineage>
</organism>
<comment type="caution">
    <text evidence="6">The sequence shown here is derived from an EMBL/GenBank/DDBJ whole genome shotgun (WGS) entry which is preliminary data.</text>
</comment>
<accession>A0A402B6S7</accession>
<dbReference type="PANTHER" id="PTHR35005:SF1">
    <property type="entry name" value="2-AMINO-5-FORMYLAMINO-6-RIBOSYLAMINOPYRIMIDIN-4(3H)-ONE 5'-MONOPHOSPHATE DEFORMYLASE"/>
    <property type="match status" value="1"/>
</dbReference>
<dbReference type="Gene3D" id="3.40.50.10310">
    <property type="entry name" value="Creatininase"/>
    <property type="match status" value="1"/>
</dbReference>
<name>A0A402B6S7_9CHLR</name>
<dbReference type="Pfam" id="PF02633">
    <property type="entry name" value="Creatininase"/>
    <property type="match status" value="1"/>
</dbReference>
<dbReference type="PANTHER" id="PTHR35005">
    <property type="entry name" value="3-DEHYDRO-SCYLLO-INOSOSE HYDROLASE"/>
    <property type="match status" value="1"/>
</dbReference>
<dbReference type="Proteomes" id="UP000287171">
    <property type="component" value="Unassembled WGS sequence"/>
</dbReference>
<keyword evidence="3 6" id="KW-0378">Hydrolase</keyword>
<dbReference type="OrthoDB" id="9801445at2"/>
<dbReference type="EMBL" id="BIFT01000001">
    <property type="protein sequence ID" value="GCE27055.1"/>
    <property type="molecule type" value="Genomic_DNA"/>
</dbReference>
<dbReference type="InterPro" id="IPR003785">
    <property type="entry name" value="Creatininase/forma_Hydrolase"/>
</dbReference>
<comment type="cofactor">
    <cofactor evidence="1">
        <name>Zn(2+)</name>
        <dbReference type="ChEBI" id="CHEBI:29105"/>
    </cofactor>
</comment>
<reference evidence="7" key="1">
    <citation type="submission" date="2018-12" db="EMBL/GenBank/DDBJ databases">
        <title>Tengunoibacter tsumagoiensis gen. nov., sp. nov., Dictyobacter kobayashii sp. nov., D. alpinus sp. nov., and D. joshuensis sp. nov. and description of Dictyobacteraceae fam. nov. within the order Ktedonobacterales isolated from Tengu-no-mugimeshi.</title>
        <authorList>
            <person name="Wang C.M."/>
            <person name="Zheng Y."/>
            <person name="Sakai Y."/>
            <person name="Toyoda A."/>
            <person name="Minakuchi Y."/>
            <person name="Abe K."/>
            <person name="Yokota A."/>
            <person name="Yabe S."/>
        </authorList>
    </citation>
    <scope>NUCLEOTIDE SEQUENCE [LARGE SCALE GENOMIC DNA]</scope>
    <source>
        <strain evidence="7">Uno16</strain>
    </source>
</reference>
<protein>
    <submittedName>
        <fullName evidence="6">Creatinine amidohydrolase</fullName>
    </submittedName>
</protein>
<keyword evidence="2" id="KW-0479">Metal-binding</keyword>
<dbReference type="RefSeq" id="WP_126627441.1">
    <property type="nucleotide sequence ID" value="NZ_BIFT01000001.1"/>
</dbReference>
<evidence type="ECO:0000313" key="6">
    <source>
        <dbReference type="EMBL" id="GCE27055.1"/>
    </source>
</evidence>
<evidence type="ECO:0000256" key="5">
    <source>
        <dbReference type="ARBA" id="ARBA00024029"/>
    </source>
</evidence>
<evidence type="ECO:0000256" key="3">
    <source>
        <dbReference type="ARBA" id="ARBA00022801"/>
    </source>
</evidence>
<comment type="similarity">
    <text evidence="5">Belongs to the creatininase superfamily.</text>
</comment>
<dbReference type="AlphaFoldDB" id="A0A402B6S7"/>
<proteinExistence type="inferred from homology"/>
<evidence type="ECO:0000256" key="4">
    <source>
        <dbReference type="ARBA" id="ARBA00022833"/>
    </source>
</evidence>
<dbReference type="SUPFAM" id="SSF102215">
    <property type="entry name" value="Creatininase"/>
    <property type="match status" value="1"/>
</dbReference>
<dbReference type="GO" id="GO:0009231">
    <property type="term" value="P:riboflavin biosynthetic process"/>
    <property type="evidence" value="ECO:0007669"/>
    <property type="project" value="TreeGrafter"/>
</dbReference>
<evidence type="ECO:0000313" key="7">
    <source>
        <dbReference type="Proteomes" id="UP000287171"/>
    </source>
</evidence>
<dbReference type="GO" id="GO:0046872">
    <property type="term" value="F:metal ion binding"/>
    <property type="evidence" value="ECO:0007669"/>
    <property type="project" value="UniProtKB-KW"/>
</dbReference>
<evidence type="ECO:0000256" key="1">
    <source>
        <dbReference type="ARBA" id="ARBA00001947"/>
    </source>
</evidence>
<sequence length="250" mass="27377">MNTDVAITGVFTDRRRIFILPIGSLEQHGPYLPIDTDLRIAQLLAQNLASLFNGTEALLLPAIPFSSSWEHKGPGTIALNVSTLSAILHDVAYSLEAWKTHSLLILVNWHGGNSILGSLATEITARENIPTAVIPSPSEVGQIWRTNNATTVSDVHAGAIETSVIQAYWPNLIHHPIQANDHYEPDIQPAKTQAVLQSIGIRTVSKTGIWGAPEQANATKGRELIEKLTDSMFKQTNKILQLLNQCEEEK</sequence>
<keyword evidence="4" id="KW-0862">Zinc</keyword>
<evidence type="ECO:0000256" key="2">
    <source>
        <dbReference type="ARBA" id="ARBA00022723"/>
    </source>
</evidence>
<dbReference type="GO" id="GO:0016811">
    <property type="term" value="F:hydrolase activity, acting on carbon-nitrogen (but not peptide) bonds, in linear amides"/>
    <property type="evidence" value="ECO:0007669"/>
    <property type="project" value="TreeGrafter"/>
</dbReference>